<proteinExistence type="predicted"/>
<reference evidence="1" key="1">
    <citation type="journal article" date="2019" name="Viruses">
        <title>Detection and Characterization of Invertebrate Iridoviruses Found in Reptiles and Prey Insects in Europe over the Past Two Decades.</title>
        <authorList>
            <person name="Papp T."/>
            <person name="Marschang R.E."/>
        </authorList>
    </citation>
    <scope>NUCLEOTIDE SEQUENCE</scope>
    <source>
        <strain evidence="1">Liz-CrIV</strain>
    </source>
</reference>
<protein>
    <submittedName>
        <fullName evidence="1">Uncharacterized protein</fullName>
    </submittedName>
</protein>
<dbReference type="EMBL" id="MN081869">
    <property type="protein sequence ID" value="QEA08256.1"/>
    <property type="molecule type" value="Genomic_DNA"/>
</dbReference>
<accession>A0A5B8RI08</accession>
<organism evidence="1">
    <name type="scientific">Iridovirus Liz-CrIV</name>
    <dbReference type="NCBI Taxonomy" id="2594309"/>
    <lineage>
        <taxon>Viruses</taxon>
        <taxon>Varidnaviria</taxon>
        <taxon>Bamfordvirae</taxon>
        <taxon>Nucleocytoviricota</taxon>
        <taxon>Megaviricetes</taxon>
        <taxon>Pimascovirales</taxon>
        <taxon>Pimascovirales incertae sedis</taxon>
        <taxon>Iridoviridae</taxon>
    </lineage>
</organism>
<evidence type="ECO:0000313" key="1">
    <source>
        <dbReference type="EMBL" id="QEA08256.1"/>
    </source>
</evidence>
<sequence length="73" mass="8481">MSFKKLTNVWNVQEQLSLSNATYNKNLELEKRLAKIRNEIPNKSKLIATKVDVSTQTKTVKKFTKRGFKKVLI</sequence>
<name>A0A5B8RI08_9VIRU</name>